<evidence type="ECO:0000256" key="4">
    <source>
        <dbReference type="PROSITE-ProRule" id="PRU00175"/>
    </source>
</evidence>
<dbReference type="InterPro" id="IPR017907">
    <property type="entry name" value="Znf_RING_CS"/>
</dbReference>
<dbReference type="Proteomes" id="UP000095282">
    <property type="component" value="Unplaced"/>
</dbReference>
<feature type="domain" description="RING-type" evidence="6">
    <location>
        <begin position="132"/>
        <end position="174"/>
    </location>
</feature>
<dbReference type="STRING" id="1561998.A0A1I7U034"/>
<evidence type="ECO:0000313" key="7">
    <source>
        <dbReference type="Proteomes" id="UP000095282"/>
    </source>
</evidence>
<name>A0A1I7U034_9PELO</name>
<dbReference type="InterPro" id="IPR013083">
    <property type="entry name" value="Znf_RING/FYVE/PHD"/>
</dbReference>
<dbReference type="PROSITE" id="PS00518">
    <property type="entry name" value="ZF_RING_1"/>
    <property type="match status" value="1"/>
</dbReference>
<evidence type="ECO:0000259" key="6">
    <source>
        <dbReference type="PROSITE" id="PS50089"/>
    </source>
</evidence>
<dbReference type="WBParaSite" id="Csp11.Scaffold629.g13515.t1">
    <property type="protein sequence ID" value="Csp11.Scaffold629.g13515.t1"/>
    <property type="gene ID" value="Csp11.Scaffold629.g13515"/>
</dbReference>
<keyword evidence="3" id="KW-0862">Zinc</keyword>
<keyword evidence="7" id="KW-1185">Reference proteome</keyword>
<dbReference type="InterPro" id="IPR001841">
    <property type="entry name" value="Znf_RING"/>
</dbReference>
<dbReference type="Pfam" id="PF14634">
    <property type="entry name" value="zf-RING_5"/>
    <property type="match status" value="1"/>
</dbReference>
<dbReference type="PROSITE" id="PS50089">
    <property type="entry name" value="ZF_RING_2"/>
    <property type="match status" value="1"/>
</dbReference>
<dbReference type="Gene3D" id="3.30.40.10">
    <property type="entry name" value="Zinc/RING finger domain, C3HC4 (zinc finger)"/>
    <property type="match status" value="1"/>
</dbReference>
<sequence length="192" mass="22887">MPPVNSEVKKLRAELKRRQARLASEKCHKKSIIKKQRAKLVFINQRIKIAKEKKHKKKKLIQEMSARFEKTKLEFEAIPAEWHEITKQESEEDLIMYRFGYERRREIYMKKVKKHIQRKEENGQRPVNWPECERCKKIFNHDENSPVVLSCGHTLCKKCYDTISAQREPACPFDGIPNLLRETPNRTVLDLC</sequence>
<dbReference type="AlphaFoldDB" id="A0A1I7U034"/>
<protein>
    <submittedName>
        <fullName evidence="8">RING-type domain-containing protein</fullName>
    </submittedName>
</protein>
<evidence type="ECO:0000256" key="2">
    <source>
        <dbReference type="ARBA" id="ARBA00022771"/>
    </source>
</evidence>
<organism evidence="7 8">
    <name type="scientific">Caenorhabditis tropicalis</name>
    <dbReference type="NCBI Taxonomy" id="1561998"/>
    <lineage>
        <taxon>Eukaryota</taxon>
        <taxon>Metazoa</taxon>
        <taxon>Ecdysozoa</taxon>
        <taxon>Nematoda</taxon>
        <taxon>Chromadorea</taxon>
        <taxon>Rhabditida</taxon>
        <taxon>Rhabditina</taxon>
        <taxon>Rhabditomorpha</taxon>
        <taxon>Rhabditoidea</taxon>
        <taxon>Rhabditidae</taxon>
        <taxon>Peloderinae</taxon>
        <taxon>Caenorhabditis</taxon>
    </lineage>
</organism>
<evidence type="ECO:0000313" key="8">
    <source>
        <dbReference type="WBParaSite" id="Csp11.Scaffold629.g13515.t1"/>
    </source>
</evidence>
<keyword evidence="5" id="KW-0175">Coiled coil</keyword>
<keyword evidence="2 4" id="KW-0863">Zinc-finger</keyword>
<reference evidence="8" key="1">
    <citation type="submission" date="2016-11" db="UniProtKB">
        <authorList>
            <consortium name="WormBaseParasite"/>
        </authorList>
    </citation>
    <scope>IDENTIFICATION</scope>
</reference>
<dbReference type="SMART" id="SM00184">
    <property type="entry name" value="RING"/>
    <property type="match status" value="1"/>
</dbReference>
<evidence type="ECO:0000256" key="1">
    <source>
        <dbReference type="ARBA" id="ARBA00022723"/>
    </source>
</evidence>
<proteinExistence type="predicted"/>
<feature type="coiled-coil region" evidence="5">
    <location>
        <begin position="33"/>
        <end position="67"/>
    </location>
</feature>
<dbReference type="SUPFAM" id="SSF57850">
    <property type="entry name" value="RING/U-box"/>
    <property type="match status" value="1"/>
</dbReference>
<evidence type="ECO:0000256" key="5">
    <source>
        <dbReference type="SAM" id="Coils"/>
    </source>
</evidence>
<keyword evidence="1" id="KW-0479">Metal-binding</keyword>
<evidence type="ECO:0000256" key="3">
    <source>
        <dbReference type="ARBA" id="ARBA00022833"/>
    </source>
</evidence>
<accession>A0A1I7U034</accession>
<dbReference type="GO" id="GO:0008270">
    <property type="term" value="F:zinc ion binding"/>
    <property type="evidence" value="ECO:0007669"/>
    <property type="project" value="UniProtKB-KW"/>
</dbReference>